<dbReference type="GO" id="GO:0016787">
    <property type="term" value="F:hydrolase activity"/>
    <property type="evidence" value="ECO:0007669"/>
    <property type="project" value="UniProtKB-KW"/>
</dbReference>
<dbReference type="PRINTS" id="PR00111">
    <property type="entry name" value="ABHYDROLASE"/>
</dbReference>
<dbReference type="PANTHER" id="PTHR43689">
    <property type="entry name" value="HYDROLASE"/>
    <property type="match status" value="1"/>
</dbReference>
<dbReference type="Gene3D" id="3.40.50.1820">
    <property type="entry name" value="alpha/beta hydrolase"/>
    <property type="match status" value="1"/>
</dbReference>
<dbReference type="Pfam" id="PF12697">
    <property type="entry name" value="Abhydrolase_6"/>
    <property type="match status" value="1"/>
</dbReference>
<name>A0A7V2B073_RHOMR</name>
<accession>A0A7V2B073</accession>
<dbReference type="EMBL" id="DSGB01000004">
    <property type="protein sequence ID" value="HER95866.1"/>
    <property type="molecule type" value="Genomic_DNA"/>
</dbReference>
<dbReference type="AlphaFoldDB" id="A0A7V2B073"/>
<proteinExistence type="predicted"/>
<evidence type="ECO:0000313" key="2">
    <source>
        <dbReference type="EMBL" id="HER95866.1"/>
    </source>
</evidence>
<dbReference type="InterPro" id="IPR029058">
    <property type="entry name" value="AB_hydrolase_fold"/>
</dbReference>
<organism evidence="2">
    <name type="scientific">Rhodothermus marinus</name>
    <name type="common">Rhodothermus obamensis</name>
    <dbReference type="NCBI Taxonomy" id="29549"/>
    <lineage>
        <taxon>Bacteria</taxon>
        <taxon>Pseudomonadati</taxon>
        <taxon>Rhodothermota</taxon>
        <taxon>Rhodothermia</taxon>
        <taxon>Rhodothermales</taxon>
        <taxon>Rhodothermaceae</taxon>
        <taxon>Rhodothermus</taxon>
    </lineage>
</organism>
<reference evidence="2" key="1">
    <citation type="journal article" date="2020" name="mSystems">
        <title>Genome- and Community-Level Interaction Insights into Carbon Utilization and Element Cycling Functions of Hydrothermarchaeota in Hydrothermal Sediment.</title>
        <authorList>
            <person name="Zhou Z."/>
            <person name="Liu Y."/>
            <person name="Xu W."/>
            <person name="Pan J."/>
            <person name="Luo Z.H."/>
            <person name="Li M."/>
        </authorList>
    </citation>
    <scope>NUCLEOTIDE SEQUENCE [LARGE SCALE GENOMIC DNA]</scope>
    <source>
        <strain evidence="2">SpSt-143</strain>
    </source>
</reference>
<gene>
    <name evidence="2" type="ORF">ENO59_05045</name>
</gene>
<dbReference type="SUPFAM" id="SSF53474">
    <property type="entry name" value="alpha/beta-Hydrolases"/>
    <property type="match status" value="1"/>
</dbReference>
<keyword evidence="2" id="KW-0378">Hydrolase</keyword>
<protein>
    <submittedName>
        <fullName evidence="2">Alpha/beta fold hydrolase</fullName>
    </submittedName>
</protein>
<evidence type="ECO:0000259" key="1">
    <source>
        <dbReference type="Pfam" id="PF12697"/>
    </source>
</evidence>
<dbReference type="PANTHER" id="PTHR43689:SF8">
    <property type="entry name" value="ALPHA_BETA-HYDROLASES SUPERFAMILY PROTEIN"/>
    <property type="match status" value="1"/>
</dbReference>
<comment type="caution">
    <text evidence="2">The sequence shown here is derived from an EMBL/GenBank/DDBJ whole genome shotgun (WGS) entry which is preliminary data.</text>
</comment>
<sequence>MTLVVTERRQASFVYLEAGLAQRKPSLVLLHGMLGEPSNWDHTLLALAQAGYHALAPLLPMYDMPLKAANVPSLVAFMHRFVSALHLSPVIFVGNSLGGQLALLYTLTYPDQVVALVLTGSSGIEEVELGTSTFRRYDRAYIRERAALTFYDPGLVTDALIDRILAIIHDRQKALRLIRLARSAQSETVADRLDQLKQPVLLVWGKNDRITPPEVAQRFAQMLPQATLHFIDRCGHAPMIEQPEAFNAVLLAFLQRLATVSFNGRSRSAETDTTSPNLLFFRTASTT</sequence>
<feature type="domain" description="AB hydrolase-1" evidence="1">
    <location>
        <begin position="27"/>
        <end position="248"/>
    </location>
</feature>
<dbReference type="InterPro" id="IPR000073">
    <property type="entry name" value="AB_hydrolase_1"/>
</dbReference>